<gene>
    <name evidence="1" type="ORF">P171DRAFT_516947</name>
</gene>
<sequence length="350" mass="38966">MAGSIATKPESIQGASGIKLRINFKLNTIRVTKPKKRNASSLDDEALDGLRAHFRKETGFSAARIAGYSKEELEVAITLAAMPFGPPANKKLKSEHDDVIILKSTQATRKQRIVNHTHPAEALLILGATKAGSDIYDSDAESLDGDIAASTTSKPELFRNIQWGPAASDTSNDADFPTEPSFDQFVPGRWERLADGSLKDQKHKLLVRLTAKDGRKMIFKNPPPKDWNNQKAITALNKRVSQQIRRNTSVRFRLEVESYVREERVWINDHLVNGKPENGWKVFVAEFNAAFAGKMLEGCEAVRPVRTHSSLTKEIERFGKGFYAKGKVPEIQSKGGKKVKSKEVDEEEEV</sequence>
<keyword evidence="2" id="KW-1185">Reference proteome</keyword>
<organism evidence="1 2">
    <name type="scientific">Karstenula rhodostoma CBS 690.94</name>
    <dbReference type="NCBI Taxonomy" id="1392251"/>
    <lineage>
        <taxon>Eukaryota</taxon>
        <taxon>Fungi</taxon>
        <taxon>Dikarya</taxon>
        <taxon>Ascomycota</taxon>
        <taxon>Pezizomycotina</taxon>
        <taxon>Dothideomycetes</taxon>
        <taxon>Pleosporomycetidae</taxon>
        <taxon>Pleosporales</taxon>
        <taxon>Massarineae</taxon>
        <taxon>Didymosphaeriaceae</taxon>
        <taxon>Karstenula</taxon>
    </lineage>
</organism>
<dbReference type="OrthoDB" id="3788624at2759"/>
<dbReference type="Proteomes" id="UP000799764">
    <property type="component" value="Unassembled WGS sequence"/>
</dbReference>
<proteinExistence type="predicted"/>
<reference evidence="1" key="1">
    <citation type="journal article" date="2020" name="Stud. Mycol.">
        <title>101 Dothideomycetes genomes: a test case for predicting lifestyles and emergence of pathogens.</title>
        <authorList>
            <person name="Haridas S."/>
            <person name="Albert R."/>
            <person name="Binder M."/>
            <person name="Bloem J."/>
            <person name="Labutti K."/>
            <person name="Salamov A."/>
            <person name="Andreopoulos B."/>
            <person name="Baker S."/>
            <person name="Barry K."/>
            <person name="Bills G."/>
            <person name="Bluhm B."/>
            <person name="Cannon C."/>
            <person name="Castanera R."/>
            <person name="Culley D."/>
            <person name="Daum C."/>
            <person name="Ezra D."/>
            <person name="Gonzalez J."/>
            <person name="Henrissat B."/>
            <person name="Kuo A."/>
            <person name="Liang C."/>
            <person name="Lipzen A."/>
            <person name="Lutzoni F."/>
            <person name="Magnuson J."/>
            <person name="Mondo S."/>
            <person name="Nolan M."/>
            <person name="Ohm R."/>
            <person name="Pangilinan J."/>
            <person name="Park H.-J."/>
            <person name="Ramirez L."/>
            <person name="Alfaro M."/>
            <person name="Sun H."/>
            <person name="Tritt A."/>
            <person name="Yoshinaga Y."/>
            <person name="Zwiers L.-H."/>
            <person name="Turgeon B."/>
            <person name="Goodwin S."/>
            <person name="Spatafora J."/>
            <person name="Crous P."/>
            <person name="Grigoriev I."/>
        </authorList>
    </citation>
    <scope>NUCLEOTIDE SEQUENCE</scope>
    <source>
        <strain evidence="1">CBS 690.94</strain>
    </source>
</reference>
<dbReference type="AlphaFoldDB" id="A0A9P4PS06"/>
<dbReference type="EMBL" id="MU001494">
    <property type="protein sequence ID" value="KAF2449190.1"/>
    <property type="molecule type" value="Genomic_DNA"/>
</dbReference>
<name>A0A9P4PS06_9PLEO</name>
<protein>
    <submittedName>
        <fullName evidence="1">Uncharacterized protein</fullName>
    </submittedName>
</protein>
<evidence type="ECO:0000313" key="2">
    <source>
        <dbReference type="Proteomes" id="UP000799764"/>
    </source>
</evidence>
<evidence type="ECO:0000313" key="1">
    <source>
        <dbReference type="EMBL" id="KAF2449190.1"/>
    </source>
</evidence>
<accession>A0A9P4PS06</accession>
<comment type="caution">
    <text evidence="1">The sequence shown here is derived from an EMBL/GenBank/DDBJ whole genome shotgun (WGS) entry which is preliminary data.</text>
</comment>